<dbReference type="SUPFAM" id="SSF102405">
    <property type="entry name" value="MCP/YpsA-like"/>
    <property type="match status" value="1"/>
</dbReference>
<evidence type="ECO:0000313" key="5">
    <source>
        <dbReference type="Proteomes" id="UP000019141"/>
    </source>
</evidence>
<proteinExistence type="inferred from homology"/>
<dbReference type="GO" id="GO:0005829">
    <property type="term" value="C:cytosol"/>
    <property type="evidence" value="ECO:0007669"/>
    <property type="project" value="TreeGrafter"/>
</dbReference>
<dbReference type="EMBL" id="AZHW01000761">
    <property type="protein sequence ID" value="ETW96649.1"/>
    <property type="molecule type" value="Genomic_DNA"/>
</dbReference>
<keyword evidence="5" id="KW-1185">Reference proteome</keyword>
<dbReference type="NCBIfam" id="TIGR00730">
    <property type="entry name" value="Rossman fold protein, TIGR00730 family"/>
    <property type="match status" value="1"/>
</dbReference>
<dbReference type="Proteomes" id="UP000019141">
    <property type="component" value="Unassembled WGS sequence"/>
</dbReference>
<dbReference type="PANTHER" id="PTHR31223">
    <property type="entry name" value="LOG FAMILY PROTEIN YJL055W"/>
    <property type="match status" value="1"/>
</dbReference>
<dbReference type="Pfam" id="PF03641">
    <property type="entry name" value="Lysine_decarbox"/>
    <property type="match status" value="1"/>
</dbReference>
<evidence type="ECO:0000313" key="4">
    <source>
        <dbReference type="EMBL" id="ETW96649.1"/>
    </source>
</evidence>
<name>W4LFF7_ENTF1</name>
<keyword evidence="3" id="KW-0203">Cytokinin biosynthesis</keyword>
<dbReference type="InterPro" id="IPR005269">
    <property type="entry name" value="LOG"/>
</dbReference>
<sequence>MSKPIRKVCVYCASSRQADPAYADAAYQLGRLLAAREIGLIYGGGSVGSMGALAEGALSMGGQVIGVLPQFMYDLEWGHLGLTELRLVNDLHERKRLMLEDVDALVALPGGSGTLEELLEAITWKRLGLYLNPIVLVNIRQYFDPLVAMLEQAIAERFMDARHQRMWQVVGRVEEVISAIEDAPPWTSDARGFATL</sequence>
<evidence type="ECO:0000256" key="1">
    <source>
        <dbReference type="ARBA" id="ARBA00000274"/>
    </source>
</evidence>
<dbReference type="EC" id="3.2.2.n1" evidence="3"/>
<dbReference type="PANTHER" id="PTHR31223:SF70">
    <property type="entry name" value="LOG FAMILY PROTEIN YJL055W"/>
    <property type="match status" value="1"/>
</dbReference>
<accession>W4LFF7</accession>
<gene>
    <name evidence="4" type="ORF">ETSY1_25760</name>
</gene>
<dbReference type="AlphaFoldDB" id="W4LFF7"/>
<dbReference type="GO" id="GO:0008714">
    <property type="term" value="F:AMP nucleosidase activity"/>
    <property type="evidence" value="ECO:0007669"/>
    <property type="project" value="UniProtKB-EC"/>
</dbReference>
<reference evidence="4 5" key="1">
    <citation type="journal article" date="2014" name="Nature">
        <title>An environmental bacterial taxon with a large and distinct metabolic repertoire.</title>
        <authorList>
            <person name="Wilson M.C."/>
            <person name="Mori T."/>
            <person name="Ruckert C."/>
            <person name="Uria A.R."/>
            <person name="Helf M.J."/>
            <person name="Takada K."/>
            <person name="Gernert C."/>
            <person name="Steffens U.A."/>
            <person name="Heycke N."/>
            <person name="Schmitt S."/>
            <person name="Rinke C."/>
            <person name="Helfrich E.J."/>
            <person name="Brachmann A.O."/>
            <person name="Gurgui C."/>
            <person name="Wakimoto T."/>
            <person name="Kracht M."/>
            <person name="Crusemann M."/>
            <person name="Hentschel U."/>
            <person name="Abe I."/>
            <person name="Matsunaga S."/>
            <person name="Kalinowski J."/>
            <person name="Takeyama H."/>
            <person name="Piel J."/>
        </authorList>
    </citation>
    <scope>NUCLEOTIDE SEQUENCE [LARGE SCALE GENOMIC DNA]</scope>
    <source>
        <strain evidence="5">TSY1</strain>
    </source>
</reference>
<dbReference type="Gene3D" id="3.40.50.450">
    <property type="match status" value="1"/>
</dbReference>
<comment type="catalytic activity">
    <reaction evidence="1">
        <text>AMP + H2O = D-ribose 5-phosphate + adenine</text>
        <dbReference type="Rhea" id="RHEA:20129"/>
        <dbReference type="ChEBI" id="CHEBI:15377"/>
        <dbReference type="ChEBI" id="CHEBI:16708"/>
        <dbReference type="ChEBI" id="CHEBI:78346"/>
        <dbReference type="ChEBI" id="CHEBI:456215"/>
        <dbReference type="EC" id="3.2.2.4"/>
    </reaction>
</comment>
<comment type="caution">
    <text evidence="4">The sequence shown here is derived from an EMBL/GenBank/DDBJ whole genome shotgun (WGS) entry which is preliminary data.</text>
</comment>
<comment type="similarity">
    <text evidence="2 3">Belongs to the LOG family.</text>
</comment>
<evidence type="ECO:0000256" key="2">
    <source>
        <dbReference type="ARBA" id="ARBA00006763"/>
    </source>
</evidence>
<dbReference type="HOGENOM" id="CLU_058336_4_0_7"/>
<organism evidence="4 5">
    <name type="scientific">Entotheonella factor</name>
    <dbReference type="NCBI Taxonomy" id="1429438"/>
    <lineage>
        <taxon>Bacteria</taxon>
        <taxon>Pseudomonadati</taxon>
        <taxon>Nitrospinota/Tectimicrobiota group</taxon>
        <taxon>Candidatus Tectimicrobiota</taxon>
        <taxon>Candidatus Entotheonellia</taxon>
        <taxon>Candidatus Entotheonellales</taxon>
        <taxon>Candidatus Entotheonellaceae</taxon>
        <taxon>Candidatus Entotheonella</taxon>
    </lineage>
</organism>
<protein>
    <recommendedName>
        <fullName evidence="3">Cytokinin riboside 5'-monophosphate phosphoribohydrolase</fullName>
        <ecNumber evidence="3">3.2.2.n1</ecNumber>
    </recommendedName>
</protein>
<dbReference type="GO" id="GO:0009691">
    <property type="term" value="P:cytokinin biosynthetic process"/>
    <property type="evidence" value="ECO:0007669"/>
    <property type="project" value="UniProtKB-UniRule"/>
</dbReference>
<keyword evidence="3" id="KW-0378">Hydrolase</keyword>
<dbReference type="InterPro" id="IPR031100">
    <property type="entry name" value="LOG_fam"/>
</dbReference>
<evidence type="ECO:0000256" key="3">
    <source>
        <dbReference type="RuleBase" id="RU363015"/>
    </source>
</evidence>